<feature type="non-terminal residue" evidence="2">
    <location>
        <position position="1"/>
    </location>
</feature>
<comment type="caution">
    <text evidence="2">The sequence shown here is derived from an EMBL/GenBank/DDBJ whole genome shotgun (WGS) entry which is preliminary data.</text>
</comment>
<organism evidence="2 3">
    <name type="scientific">Rotaria magnacalcarata</name>
    <dbReference type="NCBI Taxonomy" id="392030"/>
    <lineage>
        <taxon>Eukaryota</taxon>
        <taxon>Metazoa</taxon>
        <taxon>Spiralia</taxon>
        <taxon>Gnathifera</taxon>
        <taxon>Rotifera</taxon>
        <taxon>Eurotatoria</taxon>
        <taxon>Bdelloidea</taxon>
        <taxon>Philodinida</taxon>
        <taxon>Philodinidae</taxon>
        <taxon>Rotaria</taxon>
    </lineage>
</organism>
<name>A0A8S3JVD7_9BILA</name>
<dbReference type="InterPro" id="IPR000195">
    <property type="entry name" value="Rab-GAP-TBC_dom"/>
</dbReference>
<reference evidence="2" key="1">
    <citation type="submission" date="2021-02" db="EMBL/GenBank/DDBJ databases">
        <authorList>
            <person name="Nowell W R."/>
        </authorList>
    </citation>
    <scope>NUCLEOTIDE SEQUENCE</scope>
</reference>
<evidence type="ECO:0000313" key="3">
    <source>
        <dbReference type="Proteomes" id="UP000681720"/>
    </source>
</evidence>
<dbReference type="Pfam" id="PF00566">
    <property type="entry name" value="RabGAP-TBC"/>
    <property type="match status" value="1"/>
</dbReference>
<evidence type="ECO:0000259" key="1">
    <source>
        <dbReference type="Pfam" id="PF00566"/>
    </source>
</evidence>
<dbReference type="Proteomes" id="UP000681720">
    <property type="component" value="Unassembled WGS sequence"/>
</dbReference>
<proteinExistence type="predicted"/>
<evidence type="ECO:0000313" key="2">
    <source>
        <dbReference type="EMBL" id="CAF5222205.1"/>
    </source>
</evidence>
<sequence>LKGRWKDMQQQNENIQTIMRAIHTDVIRTDRTCGFYTTSDDANVNSQSLYNILMTYCINHSNIIYCQVLCTKK</sequence>
<gene>
    <name evidence="2" type="ORF">GIL414_LOCUS84950</name>
</gene>
<dbReference type="AlphaFoldDB" id="A0A8S3JVD7"/>
<dbReference type="InterPro" id="IPR035969">
    <property type="entry name" value="Rab-GAP_TBC_sf"/>
</dbReference>
<dbReference type="Gene3D" id="1.10.8.270">
    <property type="entry name" value="putative rabgap domain of human tbc1 domain family member 14 like domains"/>
    <property type="match status" value="1"/>
</dbReference>
<feature type="domain" description="Rab-GAP TBC" evidence="1">
    <location>
        <begin position="7"/>
        <end position="67"/>
    </location>
</feature>
<dbReference type="SUPFAM" id="SSF47923">
    <property type="entry name" value="Ypt/Rab-GAP domain of gyp1p"/>
    <property type="match status" value="1"/>
</dbReference>
<dbReference type="EMBL" id="CAJOBJ010368364">
    <property type="protein sequence ID" value="CAF5222205.1"/>
    <property type="molecule type" value="Genomic_DNA"/>
</dbReference>
<protein>
    <recommendedName>
        <fullName evidence="1">Rab-GAP TBC domain-containing protein</fullName>
    </recommendedName>
</protein>
<accession>A0A8S3JVD7</accession>